<dbReference type="Proteomes" id="UP001281447">
    <property type="component" value="Unassembled WGS sequence"/>
</dbReference>
<sequence>MLFAIQSKKVIATYISVEKKREKQAYCAIYLGNNPADDANKNNFSITYGTHIGKYTYVRYNADEEVKCCESMPILKRKGVISWK</sequence>
<comment type="caution">
    <text evidence="1">The sequence shown here is derived from an EMBL/GenBank/DDBJ whole genome shotgun (WGS) entry which is preliminary data.</text>
</comment>
<organism evidence="1 2">
    <name type="scientific">Tigheibacillus halophilus</name>
    <dbReference type="NCBI Taxonomy" id="361280"/>
    <lineage>
        <taxon>Bacteria</taxon>
        <taxon>Bacillati</taxon>
        <taxon>Bacillota</taxon>
        <taxon>Bacilli</taxon>
        <taxon>Bacillales</taxon>
        <taxon>Bacillaceae</taxon>
        <taxon>Tigheibacillus</taxon>
    </lineage>
</organism>
<evidence type="ECO:0000313" key="1">
    <source>
        <dbReference type="EMBL" id="MDY0396987.1"/>
    </source>
</evidence>
<evidence type="ECO:0000313" key="2">
    <source>
        <dbReference type="Proteomes" id="UP001281447"/>
    </source>
</evidence>
<gene>
    <name evidence="1" type="ORF">RWE15_25275</name>
</gene>
<proteinExistence type="predicted"/>
<reference evidence="1 2" key="1">
    <citation type="submission" date="2023-10" db="EMBL/GenBank/DDBJ databases">
        <title>Virgibacillus halophilus 5B73C genome.</title>
        <authorList>
            <person name="Miliotis G."/>
            <person name="Sengupta P."/>
            <person name="Hameed A."/>
            <person name="Chuvochina M."/>
            <person name="Mcdonagh F."/>
            <person name="Simpson A.C."/>
            <person name="Singh N.K."/>
            <person name="Rekha P.D."/>
            <person name="Raman K."/>
            <person name="Hugenholtz P."/>
            <person name="Venkateswaran K."/>
        </authorList>
    </citation>
    <scope>NUCLEOTIDE SEQUENCE [LARGE SCALE GENOMIC DNA]</scope>
    <source>
        <strain evidence="1 2">5B73C</strain>
    </source>
</reference>
<protein>
    <submittedName>
        <fullName evidence="1">Uncharacterized protein</fullName>
    </submittedName>
</protein>
<name>A0ABU5CCE4_9BACI</name>
<dbReference type="EMBL" id="JAWDIP010000004">
    <property type="protein sequence ID" value="MDY0396987.1"/>
    <property type="molecule type" value="Genomic_DNA"/>
</dbReference>
<accession>A0ABU5CCE4</accession>
<keyword evidence="2" id="KW-1185">Reference proteome</keyword>